<evidence type="ECO:0000313" key="3">
    <source>
        <dbReference type="Proteomes" id="UP000037594"/>
    </source>
</evidence>
<feature type="region of interest" description="Disordered" evidence="1">
    <location>
        <begin position="1"/>
        <end position="43"/>
    </location>
</feature>
<sequence>MSGSRPSVIRRGDGCQHARRTTRTHEEESMSDTGEPRFEVGDQVTKSGFDGVVIDEYEPGMYEVRLASGTVVVPGRELTRR</sequence>
<protein>
    <submittedName>
        <fullName evidence="2">Uncharacterized protein</fullName>
    </submittedName>
</protein>
<proteinExistence type="predicted"/>
<comment type="caution">
    <text evidence="2">The sequence shown here is derived from an EMBL/GenBank/DDBJ whole genome shotgun (WGS) entry which is preliminary data.</text>
</comment>
<evidence type="ECO:0000313" key="2">
    <source>
        <dbReference type="EMBL" id="KMV19647.1"/>
    </source>
</evidence>
<dbReference type="AlphaFoldDB" id="A0A0J8UFE5"/>
<feature type="compositionally biased region" description="Basic and acidic residues" evidence="1">
    <location>
        <begin position="23"/>
        <end position="40"/>
    </location>
</feature>
<name>A0A0J8UFE5_9MYCO</name>
<gene>
    <name evidence="2" type="ORF">ACT17_06310</name>
</gene>
<dbReference type="EMBL" id="LFOD01000003">
    <property type="protein sequence ID" value="KMV19647.1"/>
    <property type="molecule type" value="Genomic_DNA"/>
</dbReference>
<dbReference type="Proteomes" id="UP000037594">
    <property type="component" value="Unassembled WGS sequence"/>
</dbReference>
<evidence type="ECO:0000256" key="1">
    <source>
        <dbReference type="SAM" id="MobiDB-lite"/>
    </source>
</evidence>
<dbReference type="PATRIC" id="fig|451644.5.peg.1287"/>
<accession>A0A0J8UFE5</accession>
<organism evidence="2 3">
    <name type="scientific">Mycolicibacterium conceptionense</name>
    <dbReference type="NCBI Taxonomy" id="451644"/>
    <lineage>
        <taxon>Bacteria</taxon>
        <taxon>Bacillati</taxon>
        <taxon>Actinomycetota</taxon>
        <taxon>Actinomycetes</taxon>
        <taxon>Mycobacteriales</taxon>
        <taxon>Mycobacteriaceae</taxon>
        <taxon>Mycolicibacterium</taxon>
    </lineage>
</organism>
<reference evidence="2 3" key="1">
    <citation type="submission" date="2015-06" db="EMBL/GenBank/DDBJ databases">
        <title>Genome sequence of Mycobacterium conceptionense strain MLE.</title>
        <authorList>
            <person name="Greninger A.L."/>
            <person name="Cunningham G."/>
            <person name="Chiu C.Y."/>
            <person name="Miller S."/>
        </authorList>
    </citation>
    <scope>NUCLEOTIDE SEQUENCE [LARGE SCALE GENOMIC DNA]</scope>
    <source>
        <strain evidence="2 3">MLE</strain>
    </source>
</reference>